<organism evidence="1 2">
    <name type="scientific">Deinobacterium chartae</name>
    <dbReference type="NCBI Taxonomy" id="521158"/>
    <lineage>
        <taxon>Bacteria</taxon>
        <taxon>Thermotogati</taxon>
        <taxon>Deinococcota</taxon>
        <taxon>Deinococci</taxon>
        <taxon>Deinococcales</taxon>
        <taxon>Deinococcaceae</taxon>
        <taxon>Deinobacterium</taxon>
    </lineage>
</organism>
<comment type="caution">
    <text evidence="1">The sequence shown here is derived from an EMBL/GenBank/DDBJ whole genome shotgun (WGS) entry which is preliminary data.</text>
</comment>
<reference evidence="1 2" key="1">
    <citation type="submission" date="2020-08" db="EMBL/GenBank/DDBJ databases">
        <title>Genomic Encyclopedia of Type Strains, Phase IV (KMG-IV): sequencing the most valuable type-strain genomes for metagenomic binning, comparative biology and taxonomic classification.</title>
        <authorList>
            <person name="Goeker M."/>
        </authorList>
    </citation>
    <scope>NUCLEOTIDE SEQUENCE [LARGE SCALE GENOMIC DNA]</scope>
    <source>
        <strain evidence="1 2">DSM 21458</strain>
    </source>
</reference>
<dbReference type="EMBL" id="JACHHG010000001">
    <property type="protein sequence ID" value="MBB6096700.1"/>
    <property type="molecule type" value="Genomic_DNA"/>
</dbReference>
<sequence>MNRFLKPAGHVVVDLLSVATMAVAPRLLGLQGRAATASYALAGSYLGVSLITRAPGGLLKLLPFETHGRIELSTAPLVAGLPWLLHFAANPRERNYFLGLAAFAGLVWSVTDWKAPEDEHDYGSDPLSSRDPVQ</sequence>
<keyword evidence="2" id="KW-1185">Reference proteome</keyword>
<dbReference type="AlphaFoldDB" id="A0A841HWX5"/>
<protein>
    <submittedName>
        <fullName evidence="1">Uncharacterized protein</fullName>
    </submittedName>
</protein>
<evidence type="ECO:0000313" key="1">
    <source>
        <dbReference type="EMBL" id="MBB6096700.1"/>
    </source>
</evidence>
<proteinExistence type="predicted"/>
<accession>A0A841HWX5</accession>
<name>A0A841HWX5_9DEIO</name>
<gene>
    <name evidence="1" type="ORF">HNR42_000112</name>
</gene>
<dbReference type="Proteomes" id="UP000569951">
    <property type="component" value="Unassembled WGS sequence"/>
</dbReference>
<dbReference type="RefSeq" id="WP_183983430.1">
    <property type="nucleotide sequence ID" value="NZ_JACHHG010000001.1"/>
</dbReference>
<evidence type="ECO:0000313" key="2">
    <source>
        <dbReference type="Proteomes" id="UP000569951"/>
    </source>
</evidence>